<keyword evidence="2" id="KW-1185">Reference proteome</keyword>
<evidence type="ECO:0000313" key="2">
    <source>
        <dbReference type="Proteomes" id="UP000000305"/>
    </source>
</evidence>
<evidence type="ECO:0000313" key="1">
    <source>
        <dbReference type="EMBL" id="EFX88559.1"/>
    </source>
</evidence>
<dbReference type="InParanoid" id="E9FVI4"/>
<evidence type="ECO:0008006" key="3">
    <source>
        <dbReference type="Google" id="ProtNLM"/>
    </source>
</evidence>
<protein>
    <recommendedName>
        <fullName evidence="3">Apple domain-containing protein</fullName>
    </recommendedName>
</protein>
<dbReference type="HOGENOM" id="CLU_1435777_0_0_1"/>
<dbReference type="KEGG" id="dpx:DAPPUDRAFT_304664"/>
<dbReference type="PhylomeDB" id="E9FVI4"/>
<sequence>MTAVLTVLPSTEATPMGELATPVDLFKSVPQPLLTDETIAVDPRCSTCTTGCPPTCRPPTIHPPSLCHNCDHQCPPHMPKTNKFPNLPSVTYGTNCDFCDHELYTLTCIETVFDCSSRCAVDRKCSHFTYIAGLKGGTCMLKEAPGSGGSWASAIPSPSPYMCGYIPRRALVDFFLNICLGKDTTGGRR</sequence>
<accession>E9FVI4</accession>
<dbReference type="AlphaFoldDB" id="E9FVI4"/>
<gene>
    <name evidence="1" type="ORF">DAPPUDRAFT_304664</name>
</gene>
<proteinExistence type="predicted"/>
<reference evidence="1 2" key="1">
    <citation type="journal article" date="2011" name="Science">
        <title>The ecoresponsive genome of Daphnia pulex.</title>
        <authorList>
            <person name="Colbourne J.K."/>
            <person name="Pfrender M.E."/>
            <person name="Gilbert D."/>
            <person name="Thomas W.K."/>
            <person name="Tucker A."/>
            <person name="Oakley T.H."/>
            <person name="Tokishita S."/>
            <person name="Aerts A."/>
            <person name="Arnold G.J."/>
            <person name="Basu M.K."/>
            <person name="Bauer D.J."/>
            <person name="Caceres C.E."/>
            <person name="Carmel L."/>
            <person name="Casola C."/>
            <person name="Choi J.H."/>
            <person name="Detter J.C."/>
            <person name="Dong Q."/>
            <person name="Dusheyko S."/>
            <person name="Eads B.D."/>
            <person name="Frohlich T."/>
            <person name="Geiler-Samerotte K.A."/>
            <person name="Gerlach D."/>
            <person name="Hatcher P."/>
            <person name="Jogdeo S."/>
            <person name="Krijgsveld J."/>
            <person name="Kriventseva E.V."/>
            <person name="Kultz D."/>
            <person name="Laforsch C."/>
            <person name="Lindquist E."/>
            <person name="Lopez J."/>
            <person name="Manak J.R."/>
            <person name="Muller J."/>
            <person name="Pangilinan J."/>
            <person name="Patwardhan R.P."/>
            <person name="Pitluck S."/>
            <person name="Pritham E.J."/>
            <person name="Rechtsteiner A."/>
            <person name="Rho M."/>
            <person name="Rogozin I.B."/>
            <person name="Sakarya O."/>
            <person name="Salamov A."/>
            <person name="Schaack S."/>
            <person name="Shapiro H."/>
            <person name="Shiga Y."/>
            <person name="Skalitzky C."/>
            <person name="Smith Z."/>
            <person name="Souvorov A."/>
            <person name="Sung W."/>
            <person name="Tang Z."/>
            <person name="Tsuchiya D."/>
            <person name="Tu H."/>
            <person name="Vos H."/>
            <person name="Wang M."/>
            <person name="Wolf Y.I."/>
            <person name="Yamagata H."/>
            <person name="Yamada T."/>
            <person name="Ye Y."/>
            <person name="Shaw J.R."/>
            <person name="Andrews J."/>
            <person name="Crease T.J."/>
            <person name="Tang H."/>
            <person name="Lucas S.M."/>
            <person name="Robertson H.M."/>
            <person name="Bork P."/>
            <person name="Koonin E.V."/>
            <person name="Zdobnov E.M."/>
            <person name="Grigoriev I.V."/>
            <person name="Lynch M."/>
            <person name="Boore J.L."/>
        </authorList>
    </citation>
    <scope>NUCLEOTIDE SEQUENCE [LARGE SCALE GENOMIC DNA]</scope>
</reference>
<dbReference type="EMBL" id="GL732525">
    <property type="protein sequence ID" value="EFX88559.1"/>
    <property type="molecule type" value="Genomic_DNA"/>
</dbReference>
<name>E9FVI4_DAPPU</name>
<dbReference type="OrthoDB" id="6374629at2759"/>
<dbReference type="Proteomes" id="UP000000305">
    <property type="component" value="Unassembled WGS sequence"/>
</dbReference>
<dbReference type="Gene3D" id="3.50.4.10">
    <property type="entry name" value="Hepatocyte Growth Factor"/>
    <property type="match status" value="1"/>
</dbReference>
<organism evidence="1 2">
    <name type="scientific">Daphnia pulex</name>
    <name type="common">Water flea</name>
    <dbReference type="NCBI Taxonomy" id="6669"/>
    <lineage>
        <taxon>Eukaryota</taxon>
        <taxon>Metazoa</taxon>
        <taxon>Ecdysozoa</taxon>
        <taxon>Arthropoda</taxon>
        <taxon>Crustacea</taxon>
        <taxon>Branchiopoda</taxon>
        <taxon>Diplostraca</taxon>
        <taxon>Cladocera</taxon>
        <taxon>Anomopoda</taxon>
        <taxon>Daphniidae</taxon>
        <taxon>Daphnia</taxon>
    </lineage>
</organism>